<organism evidence="1 2">
    <name type="scientific">Amborella trichopoda</name>
    <dbReference type="NCBI Taxonomy" id="13333"/>
    <lineage>
        <taxon>Eukaryota</taxon>
        <taxon>Viridiplantae</taxon>
        <taxon>Streptophyta</taxon>
        <taxon>Embryophyta</taxon>
        <taxon>Tracheophyta</taxon>
        <taxon>Spermatophyta</taxon>
        <taxon>Magnoliopsida</taxon>
        <taxon>Amborellales</taxon>
        <taxon>Amborellaceae</taxon>
        <taxon>Amborella</taxon>
    </lineage>
</organism>
<evidence type="ECO:0000313" key="2">
    <source>
        <dbReference type="Proteomes" id="UP000017836"/>
    </source>
</evidence>
<dbReference type="EMBL" id="KI395019">
    <property type="protein sequence ID" value="ERM99466.1"/>
    <property type="molecule type" value="Genomic_DNA"/>
</dbReference>
<sequence length="55" mass="6175">MNHLYVLDVKIGVFWQLKAFPAFVNPSHQIGLFGSPEVHLLLGSMAGVKEFETNF</sequence>
<dbReference type="Gramene" id="ERM99466">
    <property type="protein sequence ID" value="ERM99466"/>
    <property type="gene ID" value="AMTR_s00131p00115080"/>
</dbReference>
<gene>
    <name evidence="1" type="ORF">AMTR_s00131p00115080</name>
</gene>
<reference evidence="2" key="1">
    <citation type="journal article" date="2013" name="Science">
        <title>The Amborella genome and the evolution of flowering plants.</title>
        <authorList>
            <consortium name="Amborella Genome Project"/>
        </authorList>
    </citation>
    <scope>NUCLEOTIDE SEQUENCE [LARGE SCALE GENOMIC DNA]</scope>
</reference>
<accession>W1NR83</accession>
<evidence type="ECO:0000313" key="1">
    <source>
        <dbReference type="EMBL" id="ERM99466.1"/>
    </source>
</evidence>
<proteinExistence type="predicted"/>
<dbReference type="Proteomes" id="UP000017836">
    <property type="component" value="Unassembled WGS sequence"/>
</dbReference>
<dbReference type="HOGENOM" id="CLU_3035052_0_0_1"/>
<dbReference type="AlphaFoldDB" id="W1NR83"/>
<name>W1NR83_AMBTC</name>
<protein>
    <submittedName>
        <fullName evidence="1">Uncharacterized protein</fullName>
    </submittedName>
</protein>
<keyword evidence="2" id="KW-1185">Reference proteome</keyword>